<gene>
    <name evidence="5" type="ordered locus">Rmar_2518</name>
</gene>
<proteinExistence type="predicted"/>
<accession>D0MFD8</accession>
<keyword evidence="1 3" id="KW-0597">Phosphoprotein</keyword>
<evidence type="ECO:0000256" key="3">
    <source>
        <dbReference type="PROSITE-ProRule" id="PRU00169"/>
    </source>
</evidence>
<dbReference type="InterPro" id="IPR050595">
    <property type="entry name" value="Bact_response_regulator"/>
</dbReference>
<dbReference type="AlphaFoldDB" id="D0MFD8"/>
<dbReference type="Proteomes" id="UP000002221">
    <property type="component" value="Chromosome"/>
</dbReference>
<dbReference type="CDD" id="cd00156">
    <property type="entry name" value="REC"/>
    <property type="match status" value="1"/>
</dbReference>
<dbReference type="eggNOG" id="COG0745">
    <property type="taxonomic scope" value="Bacteria"/>
</dbReference>
<evidence type="ECO:0000259" key="4">
    <source>
        <dbReference type="PROSITE" id="PS50110"/>
    </source>
</evidence>
<evidence type="ECO:0000256" key="1">
    <source>
        <dbReference type="ARBA" id="ARBA00022553"/>
    </source>
</evidence>
<sequence length="519" mass="60280">MPGKPRILWADDEIELLRPHILFLETKGYEVTSVTNGADAVEQVRRQHFDVVLLDEQMPGMGGLETLSEIKAIAPELPVVLVTKSEEEQLMEEALGRQISDYLTKPVNPSQILLTCKRLLEQPRIRSEKVSQEYLQAFARIAAALQGPLSPDEWVDLYRRLTRFDLELEGDEGARQILEDQFREANRVFGRYIEDVYPNWLASQPDEDRPVLSHEVLPRFVLPALDEGRPVLFFVIDCMRFDQWLEFERLLAPLFDLELHFHFSLLPTATPYARNAIFSGLLPRDLARRYPDAWSEAEEGESSRNRNEETFLHDFFERRRLRARIRYEKLIGAADGRAFARQVNDFLQHDLSAIVVNFVDILAHSRSDSDVLKEIAPDERAYRALTRTWFEHSWLYQAFQELARQRCTIILTTDHGAIRCLHPTKVLGDRETSTALRFKFGRNLRGDERHAILVRDPLPFGLPRSSVTTTYLLAKEDYYFVYPTNYHHYVNLYRDTFQHGGVSLQEMIVPIVTLRPRAV</sequence>
<dbReference type="SUPFAM" id="SSF52172">
    <property type="entry name" value="CheY-like"/>
    <property type="match status" value="1"/>
</dbReference>
<dbReference type="Pfam" id="PF08665">
    <property type="entry name" value="PglZ"/>
    <property type="match status" value="1"/>
</dbReference>
<dbReference type="SUPFAM" id="SSF53649">
    <property type="entry name" value="Alkaline phosphatase-like"/>
    <property type="match status" value="1"/>
</dbReference>
<dbReference type="GO" id="GO:0000160">
    <property type="term" value="P:phosphorelay signal transduction system"/>
    <property type="evidence" value="ECO:0007669"/>
    <property type="project" value="UniProtKB-KW"/>
</dbReference>
<reference evidence="5 6" key="1">
    <citation type="journal article" date="2009" name="Stand. Genomic Sci.">
        <title>Complete genome sequence of Rhodothermus marinus type strain (R-10).</title>
        <authorList>
            <person name="Nolan M."/>
            <person name="Tindall B.J."/>
            <person name="Pomrenke H."/>
            <person name="Lapidus A."/>
            <person name="Copeland A."/>
            <person name="Glavina Del Rio T."/>
            <person name="Lucas S."/>
            <person name="Chen F."/>
            <person name="Tice H."/>
            <person name="Cheng J.F."/>
            <person name="Saunders E."/>
            <person name="Han C."/>
            <person name="Bruce D."/>
            <person name="Goodwin L."/>
            <person name="Chain P."/>
            <person name="Pitluck S."/>
            <person name="Ovchinikova G."/>
            <person name="Pati A."/>
            <person name="Ivanova N."/>
            <person name="Mavromatis K."/>
            <person name="Chen A."/>
            <person name="Palaniappan K."/>
            <person name="Land M."/>
            <person name="Hauser L."/>
            <person name="Chang Y.J."/>
            <person name="Jeffries C.D."/>
            <person name="Brettin T."/>
            <person name="Goker M."/>
            <person name="Bristow J."/>
            <person name="Eisen J.A."/>
            <person name="Markowitz V."/>
            <person name="Hugenholtz P."/>
            <person name="Kyrpides N.C."/>
            <person name="Klenk H.P."/>
            <person name="Detter J.C."/>
        </authorList>
    </citation>
    <scope>NUCLEOTIDE SEQUENCE [LARGE SCALE GENOMIC DNA]</scope>
    <source>
        <strain evidence="6">ATCC 43812 / DSM 4252 / R-10</strain>
    </source>
</reference>
<organism evidence="5 6">
    <name type="scientific">Rhodothermus marinus (strain ATCC 43812 / DSM 4252 / R-10)</name>
    <name type="common">Rhodothermus obamensis</name>
    <dbReference type="NCBI Taxonomy" id="518766"/>
    <lineage>
        <taxon>Bacteria</taxon>
        <taxon>Pseudomonadati</taxon>
        <taxon>Rhodothermota</taxon>
        <taxon>Rhodothermia</taxon>
        <taxon>Rhodothermales</taxon>
        <taxon>Rhodothermaceae</taxon>
        <taxon>Rhodothermus</taxon>
    </lineage>
</organism>
<dbReference type="PANTHER" id="PTHR44591:SF14">
    <property type="entry name" value="PROTEIN PILG"/>
    <property type="match status" value="1"/>
</dbReference>
<dbReference type="PROSITE" id="PS50110">
    <property type="entry name" value="RESPONSE_REGULATORY"/>
    <property type="match status" value="1"/>
</dbReference>
<dbReference type="KEGG" id="rmr:Rmar_2518"/>
<dbReference type="PANTHER" id="PTHR44591">
    <property type="entry name" value="STRESS RESPONSE REGULATOR PROTEIN 1"/>
    <property type="match status" value="1"/>
</dbReference>
<name>D0MFD8_RHOM4</name>
<dbReference type="EMBL" id="CP001807">
    <property type="protein sequence ID" value="ACY49394.1"/>
    <property type="molecule type" value="Genomic_DNA"/>
</dbReference>
<evidence type="ECO:0000313" key="6">
    <source>
        <dbReference type="Proteomes" id="UP000002221"/>
    </source>
</evidence>
<dbReference type="InterPro" id="IPR001789">
    <property type="entry name" value="Sig_transdc_resp-reg_receiver"/>
</dbReference>
<dbReference type="HOGENOM" id="CLU_527616_0_0_10"/>
<feature type="domain" description="Response regulatory" evidence="4">
    <location>
        <begin position="6"/>
        <end position="120"/>
    </location>
</feature>
<dbReference type="STRING" id="518766.Rmar_2518"/>
<evidence type="ECO:0000313" key="5">
    <source>
        <dbReference type="EMBL" id="ACY49394.1"/>
    </source>
</evidence>
<keyword evidence="2" id="KW-0902">Two-component regulatory system</keyword>
<dbReference type="InterPro" id="IPR011006">
    <property type="entry name" value="CheY-like_superfamily"/>
</dbReference>
<dbReference type="InterPro" id="IPR017850">
    <property type="entry name" value="Alkaline_phosphatase_core_sf"/>
</dbReference>
<feature type="modified residue" description="4-aspartylphosphate" evidence="3">
    <location>
        <position position="55"/>
    </location>
</feature>
<keyword evidence="6" id="KW-1185">Reference proteome</keyword>
<dbReference type="SMART" id="SM00448">
    <property type="entry name" value="REC"/>
    <property type="match status" value="1"/>
</dbReference>
<evidence type="ECO:0000256" key="2">
    <source>
        <dbReference type="ARBA" id="ARBA00023012"/>
    </source>
</evidence>
<dbReference type="RefSeq" id="WP_012845004.1">
    <property type="nucleotide sequence ID" value="NC_013501.1"/>
</dbReference>
<dbReference type="Gene3D" id="3.40.50.2300">
    <property type="match status" value="1"/>
</dbReference>
<dbReference type="Pfam" id="PF00072">
    <property type="entry name" value="Response_reg"/>
    <property type="match status" value="1"/>
</dbReference>
<protein>
    <submittedName>
        <fullName evidence="5">Response regulator receiver protein</fullName>
    </submittedName>
</protein>